<gene>
    <name evidence="3" type="ORF">FNK824_LOCUS16896</name>
    <name evidence="1" type="ORF">JBS370_LOCUS11072</name>
    <name evidence="2" type="ORF">OTI717_LOCUS20054</name>
</gene>
<protein>
    <submittedName>
        <fullName evidence="3">Uncharacterized protein</fullName>
    </submittedName>
</protein>
<dbReference type="EMBL" id="CAJOAX010003018">
    <property type="protein sequence ID" value="CAF3832113.1"/>
    <property type="molecule type" value="Genomic_DNA"/>
</dbReference>
<reference evidence="3" key="1">
    <citation type="submission" date="2021-02" db="EMBL/GenBank/DDBJ databases">
        <authorList>
            <person name="Nowell W R."/>
        </authorList>
    </citation>
    <scope>NUCLEOTIDE SEQUENCE</scope>
</reference>
<dbReference type="Proteomes" id="UP000663836">
    <property type="component" value="Unassembled WGS sequence"/>
</dbReference>
<dbReference type="AlphaFoldDB" id="A0A819DH02"/>
<evidence type="ECO:0000313" key="1">
    <source>
        <dbReference type="EMBL" id="CAF3725518.1"/>
    </source>
</evidence>
<dbReference type="EMBL" id="CAJOBD010000836">
    <property type="protein sequence ID" value="CAF3725518.1"/>
    <property type="molecule type" value="Genomic_DNA"/>
</dbReference>
<comment type="caution">
    <text evidence="3">The sequence shown here is derived from an EMBL/GenBank/DDBJ whole genome shotgun (WGS) entry which is preliminary data.</text>
</comment>
<name>A0A819DH02_9BILA</name>
<dbReference type="Proteomes" id="UP000663823">
    <property type="component" value="Unassembled WGS sequence"/>
</dbReference>
<dbReference type="EMBL" id="CAJOBE010002616">
    <property type="protein sequence ID" value="CAF3833431.1"/>
    <property type="molecule type" value="Genomic_DNA"/>
</dbReference>
<sequence>MFSSFKESVKGTRRVTIDEIPMPELSHESTSNLPNMPQSTLKEKKRPLIMPLEPRNVRMPSNIHLAFSSNALLLNTSVTSNVASISSKPSMAFEVKRQIRTQQDITKLKSASYFEDPLSMKARIENVSSTINKHHLIMIGLSIDDACDTFMKENNQLI</sequence>
<evidence type="ECO:0000313" key="3">
    <source>
        <dbReference type="EMBL" id="CAF3833431.1"/>
    </source>
</evidence>
<evidence type="ECO:0000313" key="4">
    <source>
        <dbReference type="Proteomes" id="UP000663874"/>
    </source>
</evidence>
<proteinExistence type="predicted"/>
<dbReference type="Proteomes" id="UP000663874">
    <property type="component" value="Unassembled WGS sequence"/>
</dbReference>
<accession>A0A819DH02</accession>
<evidence type="ECO:0000313" key="2">
    <source>
        <dbReference type="EMBL" id="CAF3832113.1"/>
    </source>
</evidence>
<organism evidence="3 4">
    <name type="scientific">Rotaria sordida</name>
    <dbReference type="NCBI Taxonomy" id="392033"/>
    <lineage>
        <taxon>Eukaryota</taxon>
        <taxon>Metazoa</taxon>
        <taxon>Spiralia</taxon>
        <taxon>Gnathifera</taxon>
        <taxon>Rotifera</taxon>
        <taxon>Eurotatoria</taxon>
        <taxon>Bdelloidea</taxon>
        <taxon>Philodinida</taxon>
        <taxon>Philodinidae</taxon>
        <taxon>Rotaria</taxon>
    </lineage>
</organism>